<organism evidence="6 7">
    <name type="scientific">Penicillium camemberti (strain FM 013)</name>
    <dbReference type="NCBI Taxonomy" id="1429867"/>
    <lineage>
        <taxon>Eukaryota</taxon>
        <taxon>Fungi</taxon>
        <taxon>Dikarya</taxon>
        <taxon>Ascomycota</taxon>
        <taxon>Pezizomycotina</taxon>
        <taxon>Eurotiomycetes</taxon>
        <taxon>Eurotiomycetidae</taxon>
        <taxon>Eurotiales</taxon>
        <taxon>Aspergillaceae</taxon>
        <taxon>Penicillium</taxon>
    </lineage>
</organism>
<feature type="transmembrane region" description="Helical" evidence="5">
    <location>
        <begin position="72"/>
        <end position="92"/>
    </location>
</feature>
<evidence type="ECO:0000313" key="7">
    <source>
        <dbReference type="Proteomes" id="UP000053732"/>
    </source>
</evidence>
<reference evidence="6 7" key="1">
    <citation type="journal article" date="2014" name="Nat. Commun.">
        <title>Multiple recent horizontal transfers of a large genomic region in cheese making fungi.</title>
        <authorList>
            <person name="Cheeseman K."/>
            <person name="Ropars J."/>
            <person name="Renault P."/>
            <person name="Dupont J."/>
            <person name="Gouzy J."/>
            <person name="Branca A."/>
            <person name="Abraham A.L."/>
            <person name="Ceppi M."/>
            <person name="Conseiller E."/>
            <person name="Debuchy R."/>
            <person name="Malagnac F."/>
            <person name="Goarin A."/>
            <person name="Silar P."/>
            <person name="Lacoste S."/>
            <person name="Sallet E."/>
            <person name="Bensimon A."/>
            <person name="Giraud T."/>
            <person name="Brygoo Y."/>
        </authorList>
    </citation>
    <scope>NUCLEOTIDE SEQUENCE [LARGE SCALE GENOMIC DNA]</scope>
    <source>
        <strain evidence="7">FM 013</strain>
    </source>
</reference>
<keyword evidence="4 5" id="KW-0472">Membrane</keyword>
<comment type="subcellular location">
    <subcellularLocation>
        <location evidence="1">Membrane</location>
        <topology evidence="1">Multi-pass membrane protein</topology>
    </subcellularLocation>
</comment>
<dbReference type="Proteomes" id="UP000053732">
    <property type="component" value="Unassembled WGS sequence"/>
</dbReference>
<gene>
    <name evidence="6" type="ORF">PCAMFM013_S034g000037</name>
</gene>
<evidence type="ECO:0000256" key="2">
    <source>
        <dbReference type="ARBA" id="ARBA00022692"/>
    </source>
</evidence>
<evidence type="ECO:0000256" key="3">
    <source>
        <dbReference type="ARBA" id="ARBA00022989"/>
    </source>
</evidence>
<dbReference type="GO" id="GO:0016020">
    <property type="term" value="C:membrane"/>
    <property type="evidence" value="ECO:0007669"/>
    <property type="project" value="UniProtKB-SubCell"/>
</dbReference>
<feature type="transmembrane region" description="Helical" evidence="5">
    <location>
        <begin position="40"/>
        <end position="60"/>
    </location>
</feature>
<dbReference type="InterPro" id="IPR036259">
    <property type="entry name" value="MFS_trans_sf"/>
</dbReference>
<dbReference type="Pfam" id="PF00854">
    <property type="entry name" value="PTR2"/>
    <property type="match status" value="1"/>
</dbReference>
<dbReference type="EMBL" id="HG793167">
    <property type="protein sequence ID" value="CRL29239.1"/>
    <property type="molecule type" value="Genomic_DNA"/>
</dbReference>
<proteinExistence type="predicted"/>
<keyword evidence="3 5" id="KW-1133">Transmembrane helix</keyword>
<sequence>MRCVFVFPHLEPQCRWYWLSWNQGTAMITNGVPNDVLSNFSPLTIIVAIPLLTFVIYPTLDRYIIHVGPVTRLTFGFFLAMVSSIVGTILQWRVYELAPCGYYASTCNTVAPISICRGIERVFM</sequence>
<protein>
    <submittedName>
        <fullName evidence="6">Oligopeptide transporter</fullName>
    </submittedName>
</protein>
<evidence type="ECO:0000256" key="1">
    <source>
        <dbReference type="ARBA" id="ARBA00004141"/>
    </source>
</evidence>
<dbReference type="InterPro" id="IPR000109">
    <property type="entry name" value="POT_fam"/>
</dbReference>
<evidence type="ECO:0000256" key="5">
    <source>
        <dbReference type="SAM" id="Phobius"/>
    </source>
</evidence>
<keyword evidence="7" id="KW-1185">Reference proteome</keyword>
<dbReference type="Gene3D" id="1.20.1250.20">
    <property type="entry name" value="MFS general substrate transporter like domains"/>
    <property type="match status" value="1"/>
</dbReference>
<evidence type="ECO:0000313" key="6">
    <source>
        <dbReference type="EMBL" id="CRL29239.1"/>
    </source>
</evidence>
<accession>A0A0G4PS11</accession>
<dbReference type="GO" id="GO:0022857">
    <property type="term" value="F:transmembrane transporter activity"/>
    <property type="evidence" value="ECO:0007669"/>
    <property type="project" value="InterPro"/>
</dbReference>
<dbReference type="AlphaFoldDB" id="A0A0G4PS11"/>
<evidence type="ECO:0000256" key="4">
    <source>
        <dbReference type="ARBA" id="ARBA00023136"/>
    </source>
</evidence>
<name>A0A0G4PS11_PENC3</name>
<keyword evidence="2 5" id="KW-0812">Transmembrane</keyword>